<dbReference type="InterPro" id="IPR036910">
    <property type="entry name" value="HMG_box_dom_sf"/>
</dbReference>
<feature type="compositionally biased region" description="Polar residues" evidence="2">
    <location>
        <begin position="8"/>
        <end position="19"/>
    </location>
</feature>
<evidence type="ECO:0000256" key="2">
    <source>
        <dbReference type="SAM" id="MobiDB-lite"/>
    </source>
</evidence>
<evidence type="ECO:0000313" key="4">
    <source>
        <dbReference type="EMBL" id="KAJ7100096.1"/>
    </source>
</evidence>
<feature type="domain" description="HMG box" evidence="3">
    <location>
        <begin position="27"/>
        <end position="82"/>
    </location>
</feature>
<accession>A0AAD6UIK0</accession>
<sequence>MPAKRSQPRVQSKGLQIQKTEAPKPRAKKPPNQFFCFRSSLLPYADESQNELSLRAGRLWRAMSATDKAAFEKEAGEKKDLYLQHQALGCHAKSQPSPCLRGESTQTKQSYYRVCSETQPESGKLEPSPTVSYYRTSTQLKRTDKHHSLNPGSGAWALESLPETAKNMFSFNLEANTSPSDAQSSMNAFGAWVGVDYPTTSRPRVSKVDLKSTFEEHIDLLEIERLETECLNLPED</sequence>
<dbReference type="PROSITE" id="PS50118">
    <property type="entry name" value="HMG_BOX_2"/>
    <property type="match status" value="1"/>
</dbReference>
<dbReference type="EMBL" id="JARJCN010000006">
    <property type="protein sequence ID" value="KAJ7100096.1"/>
    <property type="molecule type" value="Genomic_DNA"/>
</dbReference>
<dbReference type="GO" id="GO:0005634">
    <property type="term" value="C:nucleus"/>
    <property type="evidence" value="ECO:0007669"/>
    <property type="project" value="UniProtKB-UniRule"/>
</dbReference>
<proteinExistence type="predicted"/>
<reference evidence="4" key="1">
    <citation type="submission" date="2023-03" db="EMBL/GenBank/DDBJ databases">
        <title>Massive genome expansion in bonnet fungi (Mycena s.s.) driven by repeated elements and novel gene families across ecological guilds.</title>
        <authorList>
            <consortium name="Lawrence Berkeley National Laboratory"/>
            <person name="Harder C.B."/>
            <person name="Miyauchi S."/>
            <person name="Viragh M."/>
            <person name="Kuo A."/>
            <person name="Thoen E."/>
            <person name="Andreopoulos B."/>
            <person name="Lu D."/>
            <person name="Skrede I."/>
            <person name="Drula E."/>
            <person name="Henrissat B."/>
            <person name="Morin E."/>
            <person name="Kohler A."/>
            <person name="Barry K."/>
            <person name="LaButti K."/>
            <person name="Morin E."/>
            <person name="Salamov A."/>
            <person name="Lipzen A."/>
            <person name="Mereny Z."/>
            <person name="Hegedus B."/>
            <person name="Baldrian P."/>
            <person name="Stursova M."/>
            <person name="Weitz H."/>
            <person name="Taylor A."/>
            <person name="Grigoriev I.V."/>
            <person name="Nagy L.G."/>
            <person name="Martin F."/>
            <person name="Kauserud H."/>
        </authorList>
    </citation>
    <scope>NUCLEOTIDE SEQUENCE</scope>
    <source>
        <strain evidence="4">CBHHK173m</strain>
    </source>
</reference>
<evidence type="ECO:0000259" key="3">
    <source>
        <dbReference type="PROSITE" id="PS50118"/>
    </source>
</evidence>
<protein>
    <recommendedName>
        <fullName evidence="3">HMG box domain-containing protein</fullName>
    </recommendedName>
</protein>
<dbReference type="SMART" id="SM00398">
    <property type="entry name" value="HMG"/>
    <property type="match status" value="1"/>
</dbReference>
<dbReference type="Gene3D" id="1.10.30.10">
    <property type="entry name" value="High mobility group box domain"/>
    <property type="match status" value="1"/>
</dbReference>
<dbReference type="Proteomes" id="UP001222325">
    <property type="component" value="Unassembled WGS sequence"/>
</dbReference>
<keyword evidence="1" id="KW-0539">Nucleus</keyword>
<dbReference type="SUPFAM" id="SSF47095">
    <property type="entry name" value="HMG-box"/>
    <property type="match status" value="1"/>
</dbReference>
<feature type="DNA-binding region" description="HMG box" evidence="1">
    <location>
        <begin position="27"/>
        <end position="82"/>
    </location>
</feature>
<keyword evidence="5" id="KW-1185">Reference proteome</keyword>
<name>A0AAD6UIK0_9AGAR</name>
<dbReference type="InterPro" id="IPR009071">
    <property type="entry name" value="HMG_box_dom"/>
</dbReference>
<keyword evidence="1" id="KW-0238">DNA-binding</keyword>
<dbReference type="GO" id="GO:0003677">
    <property type="term" value="F:DNA binding"/>
    <property type="evidence" value="ECO:0007669"/>
    <property type="project" value="UniProtKB-UniRule"/>
</dbReference>
<gene>
    <name evidence="4" type="ORF">B0H15DRAFT_818665</name>
</gene>
<evidence type="ECO:0000313" key="5">
    <source>
        <dbReference type="Proteomes" id="UP001222325"/>
    </source>
</evidence>
<comment type="caution">
    <text evidence="4">The sequence shown here is derived from an EMBL/GenBank/DDBJ whole genome shotgun (WGS) entry which is preliminary data.</text>
</comment>
<dbReference type="AlphaFoldDB" id="A0AAD6UIK0"/>
<organism evidence="4 5">
    <name type="scientific">Mycena belliarum</name>
    <dbReference type="NCBI Taxonomy" id="1033014"/>
    <lineage>
        <taxon>Eukaryota</taxon>
        <taxon>Fungi</taxon>
        <taxon>Dikarya</taxon>
        <taxon>Basidiomycota</taxon>
        <taxon>Agaricomycotina</taxon>
        <taxon>Agaricomycetes</taxon>
        <taxon>Agaricomycetidae</taxon>
        <taxon>Agaricales</taxon>
        <taxon>Marasmiineae</taxon>
        <taxon>Mycenaceae</taxon>
        <taxon>Mycena</taxon>
    </lineage>
</organism>
<feature type="region of interest" description="Disordered" evidence="2">
    <location>
        <begin position="1"/>
        <end position="32"/>
    </location>
</feature>
<evidence type="ECO:0000256" key="1">
    <source>
        <dbReference type="PROSITE-ProRule" id="PRU00267"/>
    </source>
</evidence>